<gene>
    <name evidence="1" type="ORF">llap_3290</name>
</gene>
<protein>
    <submittedName>
        <fullName evidence="1">Uncharacterized protein</fullName>
    </submittedName>
</protein>
<dbReference type="EMBL" id="KZ505712">
    <property type="protein sequence ID" value="PKU46402.1"/>
    <property type="molecule type" value="Genomic_DNA"/>
</dbReference>
<evidence type="ECO:0000313" key="1">
    <source>
        <dbReference type="EMBL" id="PKU46402.1"/>
    </source>
</evidence>
<name>A0A2I0UK27_LIMLA</name>
<dbReference type="AlphaFoldDB" id="A0A2I0UK27"/>
<dbReference type="Proteomes" id="UP000233556">
    <property type="component" value="Unassembled WGS sequence"/>
</dbReference>
<reference evidence="2" key="2">
    <citation type="submission" date="2017-12" db="EMBL/GenBank/DDBJ databases">
        <title>Genome sequence of the Bar-tailed Godwit (Limosa lapponica baueri).</title>
        <authorList>
            <person name="Lima N.C.B."/>
            <person name="Parody-Merino A.M."/>
            <person name="Battley P.F."/>
            <person name="Fidler A.E."/>
            <person name="Prosdocimi F."/>
        </authorList>
    </citation>
    <scope>NUCLEOTIDE SEQUENCE [LARGE SCALE GENOMIC DNA]</scope>
</reference>
<organism evidence="1 2">
    <name type="scientific">Limosa lapponica baueri</name>
    <dbReference type="NCBI Taxonomy" id="1758121"/>
    <lineage>
        <taxon>Eukaryota</taxon>
        <taxon>Metazoa</taxon>
        <taxon>Chordata</taxon>
        <taxon>Craniata</taxon>
        <taxon>Vertebrata</taxon>
        <taxon>Euteleostomi</taxon>
        <taxon>Archelosauria</taxon>
        <taxon>Archosauria</taxon>
        <taxon>Dinosauria</taxon>
        <taxon>Saurischia</taxon>
        <taxon>Theropoda</taxon>
        <taxon>Coelurosauria</taxon>
        <taxon>Aves</taxon>
        <taxon>Neognathae</taxon>
        <taxon>Neoaves</taxon>
        <taxon>Charadriiformes</taxon>
        <taxon>Scolopacidae</taxon>
        <taxon>Limosa</taxon>
    </lineage>
</organism>
<evidence type="ECO:0000313" key="2">
    <source>
        <dbReference type="Proteomes" id="UP000233556"/>
    </source>
</evidence>
<keyword evidence="2" id="KW-1185">Reference proteome</keyword>
<reference evidence="2" key="1">
    <citation type="submission" date="2017-11" db="EMBL/GenBank/DDBJ databases">
        <authorList>
            <person name="Lima N.C."/>
            <person name="Parody-Merino A.M."/>
            <person name="Battley P.F."/>
            <person name="Fidler A.E."/>
            <person name="Prosdocimi F."/>
        </authorList>
    </citation>
    <scope>NUCLEOTIDE SEQUENCE [LARGE SCALE GENOMIC DNA]</scope>
</reference>
<proteinExistence type="predicted"/>
<accession>A0A2I0UK27</accession>
<sequence length="169" mass="18956">MSTNGPIGYKLKLRNHISGGKCAHPDPCLASSGVVWVGRDSVMTCNPFPCTKMRIPVPLLVLVLVPSWSPDKPQGRLDLCYRKFWKKFRCEKEVGVSIFQGIGELDHGRGHPELLVDSGSIFQHNGAIFSLYFSQEERSIARVSIFLSIPRSLQFTSQELRPCEIPEQN</sequence>